<evidence type="ECO:0000256" key="1">
    <source>
        <dbReference type="ARBA" id="ARBA00007513"/>
    </source>
</evidence>
<dbReference type="EC" id="1.16.3.1" evidence="6"/>
<dbReference type="GO" id="GO:0005737">
    <property type="term" value="C:cytoplasm"/>
    <property type="evidence" value="ECO:0007669"/>
    <property type="project" value="TreeGrafter"/>
</dbReference>
<dbReference type="InterPro" id="IPR009040">
    <property type="entry name" value="Ferritin-like_diiron"/>
</dbReference>
<keyword evidence="2 6" id="KW-0409">Iron storage</keyword>
<protein>
    <recommendedName>
        <fullName evidence="6">Ferritin</fullName>
        <ecNumber evidence="6">1.16.3.1</ecNumber>
    </recommendedName>
</protein>
<dbReference type="PROSITE" id="PS50905">
    <property type="entry name" value="FERRITIN_LIKE"/>
    <property type="match status" value="1"/>
</dbReference>
<dbReference type="PANTHER" id="PTHR11431:SF75">
    <property type="entry name" value="FERRITIN"/>
    <property type="match status" value="1"/>
</dbReference>
<feature type="non-terminal residue" evidence="8">
    <location>
        <position position="1"/>
    </location>
</feature>
<dbReference type="AlphaFoldDB" id="A0A1B6F4S7"/>
<sequence>CNGFIVFIMMLHNFFRNIKNSNILVNDKCFAQILKLNYCKKEDRQSESCNGNSITELIRHNFHSECEEGLNEQINCELYASYAYFCMSNCMSRPDVALLGFANFFLNASREEQKHAQMLVDFVNKRGGTVQLCDVLKPDPGDFHNPETALEESILLEKHVLKNIEELHKKSVRHNDMFLQDFLEAHMIPEQYDGLQQLGEMLANVRRAGSGVGVVLLDRDLLRYPVKSHGSSKDEKLD</sequence>
<dbReference type="GO" id="GO:0004322">
    <property type="term" value="F:ferroxidase activity"/>
    <property type="evidence" value="ECO:0007669"/>
    <property type="project" value="UniProtKB-EC"/>
</dbReference>
<feature type="binding site" evidence="5">
    <location>
        <position position="157"/>
    </location>
    <ligand>
        <name>Fe cation</name>
        <dbReference type="ChEBI" id="CHEBI:24875"/>
        <label>1</label>
    </ligand>
</feature>
<dbReference type="InterPro" id="IPR009078">
    <property type="entry name" value="Ferritin-like_SF"/>
</dbReference>
<keyword evidence="3 5" id="KW-0479">Metal-binding</keyword>
<dbReference type="PANTHER" id="PTHR11431">
    <property type="entry name" value="FERRITIN"/>
    <property type="match status" value="1"/>
</dbReference>
<keyword evidence="6" id="KW-0560">Oxidoreductase</keyword>
<reference evidence="8" key="1">
    <citation type="submission" date="2015-11" db="EMBL/GenBank/DDBJ databases">
        <title>De novo transcriptome assembly of four potential Pierce s Disease insect vectors from Arizona vineyards.</title>
        <authorList>
            <person name="Tassone E.E."/>
        </authorList>
    </citation>
    <scope>NUCLEOTIDE SEQUENCE</scope>
</reference>
<evidence type="ECO:0000313" key="8">
    <source>
        <dbReference type="EMBL" id="JAS45187.1"/>
    </source>
</evidence>
<dbReference type="Pfam" id="PF00210">
    <property type="entry name" value="Ferritin"/>
    <property type="match status" value="1"/>
</dbReference>
<gene>
    <name evidence="8" type="ORF">g.12091</name>
</gene>
<proteinExistence type="inferred from homology"/>
<comment type="function">
    <text evidence="6">Stores iron in a soluble, non-toxic, readily available form. Important for iron homeostasis. Iron is taken up in the ferrous form and deposited as ferric hydroxides after oxidation.</text>
</comment>
<dbReference type="GO" id="GO:0006826">
    <property type="term" value="P:iron ion transport"/>
    <property type="evidence" value="ECO:0007669"/>
    <property type="project" value="InterPro"/>
</dbReference>
<dbReference type="GO" id="GO:0006879">
    <property type="term" value="P:intracellular iron ion homeostasis"/>
    <property type="evidence" value="ECO:0007669"/>
    <property type="project" value="UniProtKB-KW"/>
</dbReference>
<evidence type="ECO:0000256" key="4">
    <source>
        <dbReference type="ARBA" id="ARBA00023004"/>
    </source>
</evidence>
<accession>A0A1B6F4S7</accession>
<feature type="binding site" evidence="5">
    <location>
        <position position="115"/>
    </location>
    <ligand>
        <name>Fe cation</name>
        <dbReference type="ChEBI" id="CHEBI:24875"/>
        <label>1</label>
    </ligand>
</feature>
<feature type="binding site" evidence="5">
    <location>
        <position position="191"/>
    </location>
    <ligand>
        <name>Fe cation</name>
        <dbReference type="ChEBI" id="CHEBI:24875"/>
        <label>1</label>
    </ligand>
</feature>
<evidence type="ECO:0000256" key="2">
    <source>
        <dbReference type="ARBA" id="ARBA00022434"/>
    </source>
</evidence>
<comment type="catalytic activity">
    <reaction evidence="6">
        <text>4 Fe(2+) + O2 + 4 H(+) = 4 Fe(3+) + 2 H2O</text>
        <dbReference type="Rhea" id="RHEA:11148"/>
        <dbReference type="ChEBI" id="CHEBI:15377"/>
        <dbReference type="ChEBI" id="CHEBI:15378"/>
        <dbReference type="ChEBI" id="CHEBI:15379"/>
        <dbReference type="ChEBI" id="CHEBI:29033"/>
        <dbReference type="ChEBI" id="CHEBI:29034"/>
        <dbReference type="EC" id="1.16.3.1"/>
    </reaction>
</comment>
<evidence type="ECO:0000256" key="3">
    <source>
        <dbReference type="ARBA" id="ARBA00022723"/>
    </source>
</evidence>
<dbReference type="GO" id="GO:0008198">
    <property type="term" value="F:ferrous iron binding"/>
    <property type="evidence" value="ECO:0007669"/>
    <property type="project" value="TreeGrafter"/>
</dbReference>
<feature type="binding site" evidence="5">
    <location>
        <position position="77"/>
    </location>
    <ligand>
        <name>Fe cation</name>
        <dbReference type="ChEBI" id="CHEBI:24875"/>
        <label>1</label>
    </ligand>
</feature>
<dbReference type="InterPro" id="IPR001519">
    <property type="entry name" value="Ferritin"/>
</dbReference>
<dbReference type="SUPFAM" id="SSF47240">
    <property type="entry name" value="Ferritin-like"/>
    <property type="match status" value="1"/>
</dbReference>
<evidence type="ECO:0000256" key="5">
    <source>
        <dbReference type="PIRSR" id="PIRSR601519-1"/>
    </source>
</evidence>
<dbReference type="GO" id="GO:0008199">
    <property type="term" value="F:ferric iron binding"/>
    <property type="evidence" value="ECO:0007669"/>
    <property type="project" value="InterPro"/>
</dbReference>
<feature type="domain" description="Ferritin-like diiron" evidence="7">
    <location>
        <begin position="60"/>
        <end position="209"/>
    </location>
</feature>
<name>A0A1B6F4S7_9HEMI</name>
<feature type="binding site" evidence="5">
    <location>
        <position position="112"/>
    </location>
    <ligand>
        <name>Fe cation</name>
        <dbReference type="ChEBI" id="CHEBI:24875"/>
        <label>1</label>
    </ligand>
</feature>
<dbReference type="CDD" id="cd01056">
    <property type="entry name" value="Euk_Ferritin"/>
    <property type="match status" value="1"/>
</dbReference>
<dbReference type="Gene3D" id="1.20.1260.10">
    <property type="match status" value="1"/>
</dbReference>
<organism evidence="8">
    <name type="scientific">Cuerna arida</name>
    <dbReference type="NCBI Taxonomy" id="1464854"/>
    <lineage>
        <taxon>Eukaryota</taxon>
        <taxon>Metazoa</taxon>
        <taxon>Ecdysozoa</taxon>
        <taxon>Arthropoda</taxon>
        <taxon>Hexapoda</taxon>
        <taxon>Insecta</taxon>
        <taxon>Pterygota</taxon>
        <taxon>Neoptera</taxon>
        <taxon>Paraneoptera</taxon>
        <taxon>Hemiptera</taxon>
        <taxon>Auchenorrhyncha</taxon>
        <taxon>Membracoidea</taxon>
        <taxon>Cicadellidae</taxon>
        <taxon>Cicadellinae</taxon>
        <taxon>Proconiini</taxon>
        <taxon>Cuerna</taxon>
    </lineage>
</organism>
<dbReference type="InterPro" id="IPR012347">
    <property type="entry name" value="Ferritin-like"/>
</dbReference>
<comment type="similarity">
    <text evidence="1 6">Belongs to the ferritin family.</text>
</comment>
<evidence type="ECO:0000259" key="7">
    <source>
        <dbReference type="PROSITE" id="PS50905"/>
    </source>
</evidence>
<evidence type="ECO:0000256" key="6">
    <source>
        <dbReference type="RuleBase" id="RU361145"/>
    </source>
</evidence>
<dbReference type="EMBL" id="GECZ01024582">
    <property type="protein sequence ID" value="JAS45187.1"/>
    <property type="molecule type" value="Transcribed_RNA"/>
</dbReference>
<dbReference type="InterPro" id="IPR008331">
    <property type="entry name" value="Ferritin_DPS_dom"/>
</dbReference>
<keyword evidence="4 5" id="KW-0408">Iron</keyword>